<gene>
    <name evidence="1" type="ORF">H5410_057612</name>
</gene>
<dbReference type="PANTHER" id="PTHR33022">
    <property type="entry name" value="DUF1985 DOMAIN-CONTAINING PROTEIN"/>
    <property type="match status" value="1"/>
</dbReference>
<dbReference type="Proteomes" id="UP000824120">
    <property type="component" value="Chromosome 11"/>
</dbReference>
<dbReference type="AlphaFoldDB" id="A0A9J5WRB5"/>
<dbReference type="PANTHER" id="PTHR33022:SF13">
    <property type="entry name" value="UBIQUITIN-LIKE PROTEASE FAMILY PROFILE DOMAIN-CONTAINING PROTEIN"/>
    <property type="match status" value="1"/>
</dbReference>
<name>A0A9J5WRB5_SOLCO</name>
<protein>
    <submittedName>
        <fullName evidence="1">Uncharacterized protein</fullName>
    </submittedName>
</protein>
<comment type="caution">
    <text evidence="1">The sequence shown here is derived from an EMBL/GenBank/DDBJ whole genome shotgun (WGS) entry which is preliminary data.</text>
</comment>
<organism evidence="1 2">
    <name type="scientific">Solanum commersonii</name>
    <name type="common">Commerson's wild potato</name>
    <name type="synonym">Commerson's nightshade</name>
    <dbReference type="NCBI Taxonomy" id="4109"/>
    <lineage>
        <taxon>Eukaryota</taxon>
        <taxon>Viridiplantae</taxon>
        <taxon>Streptophyta</taxon>
        <taxon>Embryophyta</taxon>
        <taxon>Tracheophyta</taxon>
        <taxon>Spermatophyta</taxon>
        <taxon>Magnoliopsida</taxon>
        <taxon>eudicotyledons</taxon>
        <taxon>Gunneridae</taxon>
        <taxon>Pentapetalae</taxon>
        <taxon>asterids</taxon>
        <taxon>lamiids</taxon>
        <taxon>Solanales</taxon>
        <taxon>Solanaceae</taxon>
        <taxon>Solanoideae</taxon>
        <taxon>Solaneae</taxon>
        <taxon>Solanum</taxon>
    </lineage>
</organism>
<evidence type="ECO:0000313" key="2">
    <source>
        <dbReference type="Proteomes" id="UP000824120"/>
    </source>
</evidence>
<sequence length="62" mass="7118">MRTNLTHSKSYMLLVLPNKQAIVCNDCGHFVAAYTEFLSDGLQVPFCEIIFQYLCIRYATLL</sequence>
<reference evidence="1 2" key="1">
    <citation type="submission" date="2020-09" db="EMBL/GenBank/DDBJ databases">
        <title>De no assembly of potato wild relative species, Solanum commersonii.</title>
        <authorList>
            <person name="Cho K."/>
        </authorList>
    </citation>
    <scope>NUCLEOTIDE SEQUENCE [LARGE SCALE GENOMIC DNA]</scope>
    <source>
        <strain evidence="1">LZ3.2</strain>
        <tissue evidence="1">Leaf</tissue>
    </source>
</reference>
<dbReference type="EMBL" id="JACXVP010000011">
    <property type="protein sequence ID" value="KAG5577478.1"/>
    <property type="molecule type" value="Genomic_DNA"/>
</dbReference>
<dbReference type="OrthoDB" id="1300832at2759"/>
<accession>A0A9J5WRB5</accession>
<evidence type="ECO:0000313" key="1">
    <source>
        <dbReference type="EMBL" id="KAG5577478.1"/>
    </source>
</evidence>
<keyword evidence="2" id="KW-1185">Reference proteome</keyword>
<proteinExistence type="predicted"/>